<dbReference type="EC" id="3.1.3.11" evidence="1"/>
<keyword evidence="1" id="KW-0378">Hydrolase</keyword>
<gene>
    <name evidence="1" type="primary">fbp_1</name>
    <name evidence="1" type="ORF">NCTC9128_05924</name>
</gene>
<sequence length="72" mass="8020">MKTLGEFIVEKQHEFSHATGELTALLSAIKLAPRSSTAISTRPVWSISWVPAVLKTFRARFSKNSICSLMKN</sequence>
<dbReference type="Proteomes" id="UP000251088">
    <property type="component" value="Unassembled WGS sequence"/>
</dbReference>
<dbReference type="AlphaFoldDB" id="A0A2X3EB87"/>
<protein>
    <submittedName>
        <fullName evidence="1">Fructose-1,6-bisphosphatase</fullName>
        <ecNumber evidence="1">3.1.3.11</ecNumber>
    </submittedName>
</protein>
<reference evidence="1 2" key="1">
    <citation type="submission" date="2018-06" db="EMBL/GenBank/DDBJ databases">
        <authorList>
            <consortium name="Pathogen Informatics"/>
            <person name="Doyle S."/>
        </authorList>
    </citation>
    <scope>NUCLEOTIDE SEQUENCE [LARGE SCALE GENOMIC DNA]</scope>
    <source>
        <strain evidence="1 2">NCTC9128</strain>
    </source>
</reference>
<evidence type="ECO:0000313" key="1">
    <source>
        <dbReference type="EMBL" id="SQC39778.1"/>
    </source>
</evidence>
<dbReference type="EMBL" id="UAWN01000014">
    <property type="protein sequence ID" value="SQC39778.1"/>
    <property type="molecule type" value="Genomic_DNA"/>
</dbReference>
<evidence type="ECO:0000313" key="2">
    <source>
        <dbReference type="Proteomes" id="UP000251088"/>
    </source>
</evidence>
<organism evidence="1 2">
    <name type="scientific">Klebsiella pneumoniae</name>
    <dbReference type="NCBI Taxonomy" id="573"/>
    <lineage>
        <taxon>Bacteria</taxon>
        <taxon>Pseudomonadati</taxon>
        <taxon>Pseudomonadota</taxon>
        <taxon>Gammaproteobacteria</taxon>
        <taxon>Enterobacterales</taxon>
        <taxon>Enterobacteriaceae</taxon>
        <taxon>Klebsiella/Raoultella group</taxon>
        <taxon>Klebsiella</taxon>
        <taxon>Klebsiella pneumoniae complex</taxon>
    </lineage>
</organism>
<dbReference type="GO" id="GO:0042132">
    <property type="term" value="F:fructose 1,6-bisphosphate 1-phosphatase activity"/>
    <property type="evidence" value="ECO:0007669"/>
    <property type="project" value="UniProtKB-EC"/>
</dbReference>
<name>A0A2X3EB87_KLEPN</name>
<proteinExistence type="predicted"/>
<accession>A0A2X3EB87</accession>